<dbReference type="Pfam" id="PF00550">
    <property type="entry name" value="PP-binding"/>
    <property type="match status" value="1"/>
</dbReference>
<dbReference type="Gene3D" id="1.10.1200.10">
    <property type="entry name" value="ACP-like"/>
    <property type="match status" value="1"/>
</dbReference>
<dbReference type="SUPFAM" id="SSF47336">
    <property type="entry name" value="ACP-like"/>
    <property type="match status" value="1"/>
</dbReference>
<proteinExistence type="predicted"/>
<evidence type="ECO:0000313" key="3">
    <source>
        <dbReference type="Proteomes" id="UP000721954"/>
    </source>
</evidence>
<dbReference type="InterPro" id="IPR009081">
    <property type="entry name" value="PP-bd_ACP"/>
</dbReference>
<reference evidence="2 3" key="1">
    <citation type="submission" date="2021-02" db="EMBL/GenBank/DDBJ databases">
        <title>Streptomyces spirodelae sp. nov., isolated from duckweed.</title>
        <authorList>
            <person name="Saimee Y."/>
            <person name="Duangmal K."/>
        </authorList>
    </citation>
    <scope>NUCLEOTIDE SEQUENCE [LARGE SCALE GENOMIC DNA]</scope>
    <source>
        <strain evidence="2 3">DSM 42105</strain>
    </source>
</reference>
<dbReference type="InterPro" id="IPR036736">
    <property type="entry name" value="ACP-like_sf"/>
</dbReference>
<sequence length="89" mass="9690">MSEFTQRELAEKLLECAGEAEYADGCDIADEAALDVPFLELGYDSLALLQVTGVIKREYGVELSDDAVVEAETPRLLLKMINANLPDAV</sequence>
<protein>
    <submittedName>
        <fullName evidence="2">Acyl carrier protein</fullName>
    </submittedName>
</protein>
<organism evidence="2 3">
    <name type="scientific">Streptomyces smyrnaeus</name>
    <dbReference type="NCBI Taxonomy" id="1387713"/>
    <lineage>
        <taxon>Bacteria</taxon>
        <taxon>Bacillati</taxon>
        <taxon>Actinomycetota</taxon>
        <taxon>Actinomycetes</taxon>
        <taxon>Kitasatosporales</taxon>
        <taxon>Streptomycetaceae</taxon>
        <taxon>Streptomyces</taxon>
    </lineage>
</organism>
<name>A0ABS3XRL5_9ACTN</name>
<accession>A0ABS3XRL5</accession>
<keyword evidence="3" id="KW-1185">Reference proteome</keyword>
<dbReference type="PROSITE" id="PS50075">
    <property type="entry name" value="CARRIER"/>
    <property type="match status" value="1"/>
</dbReference>
<dbReference type="EMBL" id="JAFFZM010000003">
    <property type="protein sequence ID" value="MBO8198042.1"/>
    <property type="molecule type" value="Genomic_DNA"/>
</dbReference>
<dbReference type="GeneID" id="96258342"/>
<dbReference type="Proteomes" id="UP000721954">
    <property type="component" value="Unassembled WGS sequence"/>
</dbReference>
<comment type="caution">
    <text evidence="2">The sequence shown here is derived from an EMBL/GenBank/DDBJ whole genome shotgun (WGS) entry which is preliminary data.</text>
</comment>
<feature type="domain" description="Carrier" evidence="1">
    <location>
        <begin position="1"/>
        <end position="85"/>
    </location>
</feature>
<evidence type="ECO:0000259" key="1">
    <source>
        <dbReference type="PROSITE" id="PS50075"/>
    </source>
</evidence>
<dbReference type="RefSeq" id="WP_209209817.1">
    <property type="nucleotide sequence ID" value="NZ_JAFFZM010000003.1"/>
</dbReference>
<evidence type="ECO:0000313" key="2">
    <source>
        <dbReference type="EMBL" id="MBO8198042.1"/>
    </source>
</evidence>
<gene>
    <name evidence="2" type="ORF">JW613_06960</name>
</gene>